<dbReference type="Gene3D" id="1.10.10.10">
    <property type="entry name" value="Winged helix-like DNA-binding domain superfamily/Winged helix DNA-binding domain"/>
    <property type="match status" value="1"/>
</dbReference>
<dbReference type="EMBL" id="FR824090">
    <property type="protein sequence ID" value="CCA18120.1"/>
    <property type="molecule type" value="Genomic_DNA"/>
</dbReference>
<dbReference type="Gene3D" id="1.10.10.60">
    <property type="entry name" value="Homeodomain-like"/>
    <property type="match status" value="1"/>
</dbReference>
<dbReference type="HOGENOM" id="CLU_013929_10_0_1"/>
<evidence type="ECO:0000256" key="2">
    <source>
        <dbReference type="SAM" id="MobiDB-lite"/>
    </source>
</evidence>
<dbReference type="GO" id="GO:0003677">
    <property type="term" value="F:DNA binding"/>
    <property type="evidence" value="ECO:0007669"/>
    <property type="project" value="UniProtKB-KW"/>
</dbReference>
<keyword evidence="1" id="KW-0238">DNA-binding</keyword>
<evidence type="ECO:0000256" key="1">
    <source>
        <dbReference type="ARBA" id="ARBA00023125"/>
    </source>
</evidence>
<feature type="domain" description="HTH CENPB-type" evidence="3">
    <location>
        <begin position="56"/>
        <end position="130"/>
    </location>
</feature>
<name>F0WAE9_9STRA</name>
<dbReference type="InterPro" id="IPR009057">
    <property type="entry name" value="Homeodomain-like_sf"/>
</dbReference>
<dbReference type="PROSITE" id="PS51253">
    <property type="entry name" value="HTH_CENPB"/>
    <property type="match status" value="1"/>
</dbReference>
<protein>
    <submittedName>
        <fullName evidence="4">Uncharacterized protein AlNc14C45G3677</fullName>
    </submittedName>
</protein>
<gene>
    <name evidence="4" type="primary">AlNc14C45G3677</name>
    <name evidence="4" type="ORF">ALNC14_042630</name>
</gene>
<reference evidence="4" key="2">
    <citation type="submission" date="2011-02" db="EMBL/GenBank/DDBJ databases">
        <authorList>
            <person name="MacLean D."/>
        </authorList>
    </citation>
    <scope>NUCLEOTIDE SEQUENCE</scope>
</reference>
<dbReference type="Pfam" id="PF03221">
    <property type="entry name" value="HTH_Tnp_Tc5"/>
    <property type="match status" value="1"/>
</dbReference>
<dbReference type="PANTHER" id="PTHR19303">
    <property type="entry name" value="TRANSPOSON"/>
    <property type="match status" value="1"/>
</dbReference>
<evidence type="ECO:0000313" key="4">
    <source>
        <dbReference type="EMBL" id="CCA18120.1"/>
    </source>
</evidence>
<dbReference type="InterPro" id="IPR006600">
    <property type="entry name" value="HTH_CenpB_DNA-bd_dom"/>
</dbReference>
<evidence type="ECO:0000259" key="3">
    <source>
        <dbReference type="PROSITE" id="PS51253"/>
    </source>
</evidence>
<dbReference type="PANTHER" id="PTHR19303:SF57">
    <property type="entry name" value="HTH CENPB-TYPE DOMAIN-CONTAINING PROTEIN"/>
    <property type="match status" value="1"/>
</dbReference>
<dbReference type="AlphaFoldDB" id="F0WAE9"/>
<dbReference type="SUPFAM" id="SSF46689">
    <property type="entry name" value="Homeodomain-like"/>
    <property type="match status" value="1"/>
</dbReference>
<dbReference type="InterPro" id="IPR050863">
    <property type="entry name" value="CenT-Element_Derived"/>
</dbReference>
<sequence>MTTHCKLYTGEEREAAVTRIVAGEKIAAVSRDTKIPAITLKRYTKLHQAGHLSLEQRRGTKPTLPMQIENDQVSWIGGMQRSGEPVGREQIIQKANEIHHRLHGSTRSIKNLAAGWYRRFRKCHPELADRVAQKVSRARDSVSVADLQRLFPTLAKLVIEHKLQPSQIFNRDETSFESRSNTRIVVAIRGSPNVHTSIPETSFHHLFVASVAACGFAGAVITTAAKGFTNGNIFLKWIDHFASSVPASVPRPILLICDGSAGLPSTQRNAPPPALDVTVFRPLKRGITSEITKIASRSSATTLSKESAVRIASKAFVEHATGKQGNIKNGFAATGLFPPSIDMMVRQLGKFTVIAKRGDRLGLQAWLQIREEVRTEVLLLPPKRQKTQRNRKTVDVGGRLLTKELLMQRGQRAGAEQDGESSGVEDAAVSVTVV</sequence>
<organism evidence="4">
    <name type="scientific">Albugo laibachii Nc14</name>
    <dbReference type="NCBI Taxonomy" id="890382"/>
    <lineage>
        <taxon>Eukaryota</taxon>
        <taxon>Sar</taxon>
        <taxon>Stramenopiles</taxon>
        <taxon>Oomycota</taxon>
        <taxon>Peronosporomycetes</taxon>
        <taxon>Albuginales</taxon>
        <taxon>Albuginaceae</taxon>
        <taxon>Albugo</taxon>
    </lineage>
</organism>
<feature type="region of interest" description="Disordered" evidence="2">
    <location>
        <begin position="411"/>
        <end position="434"/>
    </location>
</feature>
<accession>F0WAE9</accession>
<dbReference type="InterPro" id="IPR036388">
    <property type="entry name" value="WH-like_DNA-bd_sf"/>
</dbReference>
<dbReference type="GO" id="GO:0005634">
    <property type="term" value="C:nucleus"/>
    <property type="evidence" value="ECO:0007669"/>
    <property type="project" value="TreeGrafter"/>
</dbReference>
<reference evidence="4" key="1">
    <citation type="journal article" date="2011" name="PLoS Biol.">
        <title>Gene gain and loss during evolution of obligate parasitism in the white rust pathogen of Arabidopsis thaliana.</title>
        <authorList>
            <person name="Kemen E."/>
            <person name="Gardiner A."/>
            <person name="Schultz-Larsen T."/>
            <person name="Kemen A.C."/>
            <person name="Balmuth A.L."/>
            <person name="Robert-Seilaniantz A."/>
            <person name="Bailey K."/>
            <person name="Holub E."/>
            <person name="Studholme D.J."/>
            <person name="Maclean D."/>
            <person name="Jones J.D."/>
        </authorList>
    </citation>
    <scope>NUCLEOTIDE SEQUENCE</scope>
</reference>
<proteinExistence type="predicted"/>